<feature type="signal peptide" evidence="1">
    <location>
        <begin position="1"/>
        <end position="18"/>
    </location>
</feature>
<protein>
    <submittedName>
        <fullName evidence="3">Amidohydrolase</fullName>
    </submittedName>
</protein>
<feature type="chain" id="PRO_5047214333" evidence="1">
    <location>
        <begin position="19"/>
        <end position="340"/>
    </location>
</feature>
<evidence type="ECO:0000313" key="4">
    <source>
        <dbReference type="Proteomes" id="UP001165524"/>
    </source>
</evidence>
<keyword evidence="4" id="KW-1185">Reference proteome</keyword>
<dbReference type="EMBL" id="JALKII010000001">
    <property type="protein sequence ID" value="MCK0536590.1"/>
    <property type="molecule type" value="Genomic_DNA"/>
</dbReference>
<accession>A0ABT0E441</accession>
<dbReference type="PROSITE" id="PS51257">
    <property type="entry name" value="PROKAR_LIPOPROTEIN"/>
    <property type="match status" value="1"/>
</dbReference>
<sequence>MLLKKPLLQVWLCGAAFACLPGASFAERAERIYSDAQLHYVNFVQETDGMEALFKAMDEARIQDVAIMGLGVAKKWEESAPREPRYYMGDEAPVYYYSATDALLAEAIQTLPGQQRERLHPFIAGFNPTDMNAVRHVELMLEMYPDLWKGIGEILTRHDDLTALTKGETPRANHPALDAVYELAAERSLPVILHSNLTSKREREPIYRQELKEALAAHPQTRFIWAHAGTSAEIHRYQGKIKNLDTIVGELLAAHDNLYIDLSWTVLEPYLLEEGVPTPRWLALVEQYPDRFMIGTDLVGRFGNLGKNIQGFDRFLDALPQEVADKVARTNLLALLPEHD</sequence>
<dbReference type="InterPro" id="IPR032466">
    <property type="entry name" value="Metal_Hydrolase"/>
</dbReference>
<proteinExistence type="predicted"/>
<dbReference type="SUPFAM" id="SSF51556">
    <property type="entry name" value="Metallo-dependent hydrolases"/>
    <property type="match status" value="1"/>
</dbReference>
<dbReference type="RefSeq" id="WP_246948004.1">
    <property type="nucleotide sequence ID" value="NZ_JALKII010000001.1"/>
</dbReference>
<dbReference type="Gene3D" id="3.20.20.140">
    <property type="entry name" value="Metal-dependent hydrolases"/>
    <property type="match status" value="1"/>
</dbReference>
<evidence type="ECO:0000259" key="2">
    <source>
        <dbReference type="Pfam" id="PF04909"/>
    </source>
</evidence>
<name>A0ABT0E441_9GAMM</name>
<dbReference type="Pfam" id="PF04909">
    <property type="entry name" value="Amidohydro_2"/>
    <property type="match status" value="1"/>
</dbReference>
<evidence type="ECO:0000313" key="3">
    <source>
        <dbReference type="EMBL" id="MCK0536590.1"/>
    </source>
</evidence>
<gene>
    <name evidence="3" type="ORF">MU846_02610</name>
</gene>
<comment type="caution">
    <text evidence="3">The sequence shown here is derived from an EMBL/GenBank/DDBJ whole genome shotgun (WGS) entry which is preliminary data.</text>
</comment>
<dbReference type="InterPro" id="IPR006680">
    <property type="entry name" value="Amidohydro-rel"/>
</dbReference>
<dbReference type="Proteomes" id="UP001165524">
    <property type="component" value="Unassembled WGS sequence"/>
</dbReference>
<evidence type="ECO:0000256" key="1">
    <source>
        <dbReference type="SAM" id="SignalP"/>
    </source>
</evidence>
<organism evidence="3 4">
    <name type="scientific">Alcanivorax quisquiliarum</name>
    <dbReference type="NCBI Taxonomy" id="2933565"/>
    <lineage>
        <taxon>Bacteria</taxon>
        <taxon>Pseudomonadati</taxon>
        <taxon>Pseudomonadota</taxon>
        <taxon>Gammaproteobacteria</taxon>
        <taxon>Oceanospirillales</taxon>
        <taxon>Alcanivoracaceae</taxon>
        <taxon>Alcanivorax</taxon>
    </lineage>
</organism>
<keyword evidence="1" id="KW-0732">Signal</keyword>
<feature type="domain" description="Amidohydrolase-related" evidence="2">
    <location>
        <begin position="173"/>
        <end position="331"/>
    </location>
</feature>
<reference evidence="3" key="1">
    <citation type="submission" date="2022-04" db="EMBL/GenBank/DDBJ databases">
        <title>Alcanivorax sp. CY1518 draft genome sequence.</title>
        <authorList>
            <person name="Zhao G."/>
            <person name="An M."/>
        </authorList>
    </citation>
    <scope>NUCLEOTIDE SEQUENCE</scope>
    <source>
        <strain evidence="3">CY1518</strain>
    </source>
</reference>